<dbReference type="InterPro" id="IPR017850">
    <property type="entry name" value="Alkaline_phosphatase_core_sf"/>
</dbReference>
<comment type="caution">
    <text evidence="6">The sequence shown here is derived from an EMBL/GenBank/DDBJ whole genome shotgun (WGS) entry which is preliminary data.</text>
</comment>
<organism evidence="6 7">
    <name type="scientific">Saitozyma podzolica</name>
    <dbReference type="NCBI Taxonomy" id="1890683"/>
    <lineage>
        <taxon>Eukaryota</taxon>
        <taxon>Fungi</taxon>
        <taxon>Dikarya</taxon>
        <taxon>Basidiomycota</taxon>
        <taxon>Agaricomycotina</taxon>
        <taxon>Tremellomycetes</taxon>
        <taxon>Tremellales</taxon>
        <taxon>Trimorphomycetaceae</taxon>
        <taxon>Saitozyma</taxon>
    </lineage>
</organism>
<evidence type="ECO:0000259" key="5">
    <source>
        <dbReference type="Pfam" id="PF00884"/>
    </source>
</evidence>
<dbReference type="Gene3D" id="3.30.1120.10">
    <property type="match status" value="1"/>
</dbReference>
<dbReference type="SUPFAM" id="SSF53649">
    <property type="entry name" value="Alkaline phosphatase-like"/>
    <property type="match status" value="1"/>
</dbReference>
<dbReference type="PANTHER" id="PTHR42693">
    <property type="entry name" value="ARYLSULFATASE FAMILY MEMBER"/>
    <property type="match status" value="1"/>
</dbReference>
<dbReference type="PROSITE" id="PS00149">
    <property type="entry name" value="SULFATASE_2"/>
    <property type="match status" value="1"/>
</dbReference>
<dbReference type="GO" id="GO:0046872">
    <property type="term" value="F:metal ion binding"/>
    <property type="evidence" value="ECO:0007669"/>
    <property type="project" value="UniProtKB-KW"/>
</dbReference>
<dbReference type="OrthoDB" id="103349at2759"/>
<dbReference type="EMBL" id="RSCD01000001">
    <property type="protein sequence ID" value="RSH95516.1"/>
    <property type="molecule type" value="Genomic_DNA"/>
</dbReference>
<dbReference type="AlphaFoldDB" id="A0A427YWT7"/>
<reference evidence="6 7" key="1">
    <citation type="submission" date="2018-11" db="EMBL/GenBank/DDBJ databases">
        <title>Genome sequence of Saitozyma podzolica DSM 27192.</title>
        <authorList>
            <person name="Aliyu H."/>
            <person name="Gorte O."/>
            <person name="Ochsenreither K."/>
        </authorList>
    </citation>
    <scope>NUCLEOTIDE SEQUENCE [LARGE SCALE GENOMIC DNA]</scope>
    <source>
        <strain evidence="6 7">DSM 27192</strain>
    </source>
</reference>
<sequence length="634" mass="69951">MTIHKRPNFLLILADDLGGYSDIGCYGSEIRTPNIDALARDGARMTDFHATAACSPTRAILLTGTDNHIAGVGCMSEMKASGGQRWNVKGHEGYLNHDVVALPELLQEAGYHTLISGKWHLGLKPENNPASRGFDRSLALLPGCSNHYGYEPQFGPDYLSFFERIPPLYSRDGKKADIQPNTTHAVDGFYSSDTYADNLLDYLQDWRQGAGEGHGSVTSDKPFFAYLPFSAPHWPLQCSKEDRDAYAGVYDDGPDALRLRRLESLKALGIYDDAVVPAEVIAPEATEWDEMSPQEKRLSARSMETYAGMVTSMDRAIGRVTSYLREIGELDSGFLKGRSLLIPLDTMVVFMSDNGAEGAAYEAMPVFGKELLRIINRYYDNSLDNVGNHDSFVWYGPRWAQAATAPHRLYKMFSTEGGLRVPFVIRYPGFDPTFQNGTLLRAFSTVADLCPTILDLAGVSHPCPDGQAAGSWRDRTVAGMRGKSWVRYFSGEQLDGISAIHSDDDPAFGWELFGRAALRRGKWKILHVAPAAGGRPDGKWQLYDMSVDPGEVNDLSEEHPDLLKDLLRQWELYVEQTGTVWGEDKLPIGAKGTGWNGTDENIIGGDALEQTRAWMRLGKNSHPVAAAPALALKT</sequence>
<evidence type="ECO:0000313" key="7">
    <source>
        <dbReference type="Proteomes" id="UP000279259"/>
    </source>
</evidence>
<dbReference type="Proteomes" id="UP000279259">
    <property type="component" value="Unassembled WGS sequence"/>
</dbReference>
<keyword evidence="3" id="KW-0378">Hydrolase</keyword>
<evidence type="ECO:0000256" key="3">
    <source>
        <dbReference type="ARBA" id="ARBA00022801"/>
    </source>
</evidence>
<accession>A0A427YWT7</accession>
<dbReference type="InterPro" id="IPR050738">
    <property type="entry name" value="Sulfatase"/>
</dbReference>
<proteinExistence type="inferred from homology"/>
<dbReference type="InterPro" id="IPR024607">
    <property type="entry name" value="Sulfatase_CS"/>
</dbReference>
<dbReference type="Gene3D" id="3.40.720.10">
    <property type="entry name" value="Alkaline Phosphatase, subunit A"/>
    <property type="match status" value="1"/>
</dbReference>
<evidence type="ECO:0000256" key="2">
    <source>
        <dbReference type="ARBA" id="ARBA00022723"/>
    </source>
</evidence>
<evidence type="ECO:0000313" key="6">
    <source>
        <dbReference type="EMBL" id="RSH95516.1"/>
    </source>
</evidence>
<keyword evidence="2" id="KW-0479">Metal-binding</keyword>
<name>A0A427YWT7_9TREE</name>
<dbReference type="GO" id="GO:0004065">
    <property type="term" value="F:arylsulfatase activity"/>
    <property type="evidence" value="ECO:0007669"/>
    <property type="project" value="TreeGrafter"/>
</dbReference>
<keyword evidence="4" id="KW-0106">Calcium</keyword>
<evidence type="ECO:0000256" key="4">
    <source>
        <dbReference type="ARBA" id="ARBA00022837"/>
    </source>
</evidence>
<dbReference type="CDD" id="cd16025">
    <property type="entry name" value="PAS_like"/>
    <property type="match status" value="1"/>
</dbReference>
<dbReference type="Pfam" id="PF00884">
    <property type="entry name" value="Sulfatase"/>
    <property type="match status" value="1"/>
</dbReference>
<gene>
    <name evidence="6" type="ORF">EHS25_000608</name>
</gene>
<protein>
    <recommendedName>
        <fullName evidence="5">Sulfatase N-terminal domain-containing protein</fullName>
    </recommendedName>
</protein>
<feature type="domain" description="Sulfatase N-terminal" evidence="5">
    <location>
        <begin position="7"/>
        <end position="459"/>
    </location>
</feature>
<keyword evidence="7" id="KW-1185">Reference proteome</keyword>
<evidence type="ECO:0000256" key="1">
    <source>
        <dbReference type="ARBA" id="ARBA00008779"/>
    </source>
</evidence>
<comment type="similarity">
    <text evidence="1">Belongs to the sulfatase family.</text>
</comment>
<dbReference type="STRING" id="1890683.A0A427YWT7"/>
<dbReference type="InterPro" id="IPR000917">
    <property type="entry name" value="Sulfatase_N"/>
</dbReference>
<dbReference type="PANTHER" id="PTHR42693:SF33">
    <property type="entry name" value="ARYLSULFATASE"/>
    <property type="match status" value="1"/>
</dbReference>